<evidence type="ECO:0000313" key="3">
    <source>
        <dbReference type="EMBL" id="CAI8014850.1"/>
    </source>
</evidence>
<organism evidence="3 4">
    <name type="scientific">Geodia barretti</name>
    <name type="common">Barrett's horny sponge</name>
    <dbReference type="NCBI Taxonomy" id="519541"/>
    <lineage>
        <taxon>Eukaryota</taxon>
        <taxon>Metazoa</taxon>
        <taxon>Porifera</taxon>
        <taxon>Demospongiae</taxon>
        <taxon>Heteroscleromorpha</taxon>
        <taxon>Tetractinellida</taxon>
        <taxon>Astrophorina</taxon>
        <taxon>Geodiidae</taxon>
        <taxon>Geodia</taxon>
    </lineage>
</organism>
<proteinExistence type="predicted"/>
<name>A0AA35RNJ9_GEOBA</name>
<feature type="transmembrane region" description="Helical" evidence="2">
    <location>
        <begin position="113"/>
        <end position="134"/>
    </location>
</feature>
<dbReference type="Proteomes" id="UP001174909">
    <property type="component" value="Unassembled WGS sequence"/>
</dbReference>
<accession>A0AA35RNJ9</accession>
<keyword evidence="4" id="KW-1185">Reference proteome</keyword>
<keyword evidence="2" id="KW-0472">Membrane</keyword>
<keyword evidence="2" id="KW-1133">Transmembrane helix</keyword>
<keyword evidence="2" id="KW-0812">Transmembrane</keyword>
<comment type="caution">
    <text evidence="3">The sequence shown here is derived from an EMBL/GenBank/DDBJ whole genome shotgun (WGS) entry which is preliminary data.</text>
</comment>
<evidence type="ECO:0008006" key="5">
    <source>
        <dbReference type="Google" id="ProtNLM"/>
    </source>
</evidence>
<feature type="compositionally biased region" description="Basic and acidic residues" evidence="1">
    <location>
        <begin position="81"/>
        <end position="97"/>
    </location>
</feature>
<evidence type="ECO:0000256" key="1">
    <source>
        <dbReference type="SAM" id="MobiDB-lite"/>
    </source>
</evidence>
<feature type="region of interest" description="Disordered" evidence="1">
    <location>
        <begin position="52"/>
        <end position="107"/>
    </location>
</feature>
<reference evidence="3" key="1">
    <citation type="submission" date="2023-03" db="EMBL/GenBank/DDBJ databases">
        <authorList>
            <person name="Steffen K."/>
            <person name="Cardenas P."/>
        </authorList>
    </citation>
    <scope>NUCLEOTIDE SEQUENCE</scope>
</reference>
<evidence type="ECO:0000313" key="4">
    <source>
        <dbReference type="Proteomes" id="UP001174909"/>
    </source>
</evidence>
<dbReference type="EMBL" id="CASHTH010001395">
    <property type="protein sequence ID" value="CAI8014850.1"/>
    <property type="molecule type" value="Genomic_DNA"/>
</dbReference>
<dbReference type="AlphaFoldDB" id="A0AA35RNJ9"/>
<gene>
    <name evidence="3" type="ORF">GBAR_LOCUS9260</name>
</gene>
<feature type="compositionally biased region" description="Polar residues" evidence="1">
    <location>
        <begin position="98"/>
        <end position="107"/>
    </location>
</feature>
<evidence type="ECO:0000256" key="2">
    <source>
        <dbReference type="SAM" id="Phobius"/>
    </source>
</evidence>
<protein>
    <recommendedName>
        <fullName evidence="5">Death domain-containing protein</fullName>
    </recommendedName>
</protein>
<feature type="compositionally biased region" description="Polar residues" evidence="1">
    <location>
        <begin position="52"/>
        <end position="68"/>
    </location>
</feature>
<sequence length="135" mass="15236">MEQSDRVATVESIYTQWIQEDEDHSWEKLIQCLRDVQLNSLARDLELHFRLTSPSDRGNQGRSTQEAVTGQGGDVRKRRNVKEQESQPNRNDDDRITSSETTSHSQSALGQGCLGKLVITILISVAVGLLYFFLS</sequence>